<sequence length="159" mass="18056">MALLPGGIAFAAQSFEGQARPAATERSDASAKDDASQENEDPRQAIERNFRDPLGGVVVNRTVTVLGKDFYQYFSTRWRQHDEAARYAISIHERPTARFGSEIWVQYRQQRMFHAFLPPARAATRPISEAAVEQVLRNISQRELERLTTRNPDLGPEEL</sequence>
<evidence type="ECO:0000256" key="4">
    <source>
        <dbReference type="SAM" id="MobiDB-lite"/>
    </source>
</evidence>
<dbReference type="EMBL" id="JAUZQE010000008">
    <property type="protein sequence ID" value="MDR4125389.1"/>
    <property type="molecule type" value="Genomic_DNA"/>
</dbReference>
<keyword evidence="3" id="KW-0732">Signal</keyword>
<organism evidence="5 6">
    <name type="scientific">Yanghanlia caeni</name>
    <dbReference type="NCBI Taxonomy" id="3064283"/>
    <lineage>
        <taxon>Bacteria</taxon>
        <taxon>Pseudomonadati</taxon>
        <taxon>Pseudomonadota</taxon>
        <taxon>Betaproteobacteria</taxon>
        <taxon>Burkholderiales</taxon>
        <taxon>Alcaligenaceae</taxon>
        <taxon>Yanghanlia</taxon>
    </lineage>
</organism>
<evidence type="ECO:0000256" key="3">
    <source>
        <dbReference type="ARBA" id="ARBA00022729"/>
    </source>
</evidence>
<feature type="compositionally biased region" description="Basic and acidic residues" evidence="4">
    <location>
        <begin position="23"/>
        <end position="49"/>
    </location>
</feature>
<dbReference type="Proteomes" id="UP001232156">
    <property type="component" value="Unassembled WGS sequence"/>
</dbReference>
<evidence type="ECO:0000313" key="5">
    <source>
        <dbReference type="EMBL" id="MDR4125389.1"/>
    </source>
</evidence>
<dbReference type="Pfam" id="PF10627">
    <property type="entry name" value="CsgE"/>
    <property type="match status" value="1"/>
</dbReference>
<gene>
    <name evidence="5" type="ORF">Q8947_05240</name>
</gene>
<name>A0ABU1D4M2_9BURK</name>
<evidence type="ECO:0000256" key="2">
    <source>
        <dbReference type="ARBA" id="ARBA00014024"/>
    </source>
</evidence>
<proteinExistence type="predicted"/>
<evidence type="ECO:0000313" key="6">
    <source>
        <dbReference type="Proteomes" id="UP001232156"/>
    </source>
</evidence>
<evidence type="ECO:0000256" key="1">
    <source>
        <dbReference type="ARBA" id="ARBA00003989"/>
    </source>
</evidence>
<comment type="caution">
    <text evidence="5">The sequence shown here is derived from an EMBL/GenBank/DDBJ whole genome shotgun (WGS) entry which is preliminary data.</text>
</comment>
<accession>A0ABU1D4M2</accession>
<feature type="region of interest" description="Disordered" evidence="4">
    <location>
        <begin position="15"/>
        <end position="49"/>
    </location>
</feature>
<dbReference type="RefSeq" id="WP_347286626.1">
    <property type="nucleotide sequence ID" value="NZ_JAUZQE010000008.1"/>
</dbReference>
<keyword evidence="6" id="KW-1185">Reference proteome</keyword>
<reference evidence="5 6" key="1">
    <citation type="submission" date="2023-08" db="EMBL/GenBank/DDBJ databases">
        <title>Alcaligenaceae gen. nov., a novel taxon isolated from the sludge of Yixing Pesticide Factory.</title>
        <authorList>
            <person name="Ruan L."/>
        </authorList>
    </citation>
    <scope>NUCLEOTIDE SEQUENCE [LARGE SCALE GENOMIC DNA]</scope>
    <source>
        <strain evidence="5 6">LG-2</strain>
    </source>
</reference>
<comment type="function">
    <text evidence="1">May be involved in the biogenesis of curli organelles.</text>
</comment>
<dbReference type="InterPro" id="IPR018900">
    <property type="entry name" value="Curli_CsgE"/>
</dbReference>
<protein>
    <recommendedName>
        <fullName evidence="2">Curli production assembly/transport component CsgE</fullName>
    </recommendedName>
</protein>